<dbReference type="GO" id="GO:1990189">
    <property type="term" value="F:protein N-terminal-serine acetyltransferase activity"/>
    <property type="evidence" value="ECO:0007669"/>
    <property type="project" value="TreeGrafter"/>
</dbReference>
<dbReference type="EMBL" id="KB469304">
    <property type="protein sequence ID" value="EPQ54107.1"/>
    <property type="molecule type" value="Genomic_DNA"/>
</dbReference>
<dbReference type="PROSITE" id="PS51186">
    <property type="entry name" value="GNAT"/>
    <property type="match status" value="1"/>
</dbReference>
<evidence type="ECO:0000259" key="1">
    <source>
        <dbReference type="PROSITE" id="PS51186"/>
    </source>
</evidence>
<proteinExistence type="predicted"/>
<name>S7Q3H7_GLOTA</name>
<dbReference type="Pfam" id="PF13302">
    <property type="entry name" value="Acetyltransf_3"/>
    <property type="match status" value="1"/>
</dbReference>
<dbReference type="InterPro" id="IPR051908">
    <property type="entry name" value="Ribosomal_N-acetyltransferase"/>
</dbReference>
<evidence type="ECO:0000313" key="3">
    <source>
        <dbReference type="Proteomes" id="UP000030669"/>
    </source>
</evidence>
<organism evidence="2 3">
    <name type="scientific">Gloeophyllum trabeum (strain ATCC 11539 / FP-39264 / Madison 617)</name>
    <name type="common">Brown rot fungus</name>
    <dbReference type="NCBI Taxonomy" id="670483"/>
    <lineage>
        <taxon>Eukaryota</taxon>
        <taxon>Fungi</taxon>
        <taxon>Dikarya</taxon>
        <taxon>Basidiomycota</taxon>
        <taxon>Agaricomycotina</taxon>
        <taxon>Agaricomycetes</taxon>
        <taxon>Gloeophyllales</taxon>
        <taxon>Gloeophyllaceae</taxon>
        <taxon>Gloeophyllum</taxon>
    </lineage>
</organism>
<protein>
    <submittedName>
        <fullName evidence="2">Acyl-CoA N-acyltransferase</fullName>
    </submittedName>
</protein>
<dbReference type="GO" id="GO:0008999">
    <property type="term" value="F:protein-N-terminal-alanine acetyltransferase activity"/>
    <property type="evidence" value="ECO:0007669"/>
    <property type="project" value="TreeGrafter"/>
</dbReference>
<sequence>MLPDPTWGTSPYDVNFAFPVLPDIMENEKIRLTPFIPRLHAEMYWKEADPSIHPQLYDHLPWNWQKIDDFLSLVERIRLDPMWILFAIIDKTGPGDLQGGSLAGIIGVIRAEPHNLVAEIGAILVFPAFQRSHVAKNAIGLCMMYCLELPTASPAGLGLRRVKWTTSPANLASAKAAEGMGMKLEGRNRWARIYPAGTAGTQLRPGDPRPGIEMLSYAICWDDWEEGGRDRVKEKMDRI</sequence>
<keyword evidence="2" id="KW-0808">Transferase</keyword>
<accession>S7Q3H7</accession>
<keyword evidence="3" id="KW-1185">Reference proteome</keyword>
<dbReference type="PANTHER" id="PTHR43441:SF5">
    <property type="entry name" value="FAMILY ACETYLTRANSFERASE, PUTATIVE-RELATED"/>
    <property type="match status" value="1"/>
</dbReference>
<keyword evidence="2" id="KW-0012">Acyltransferase</keyword>
<dbReference type="InterPro" id="IPR016181">
    <property type="entry name" value="Acyl_CoA_acyltransferase"/>
</dbReference>
<reference evidence="2 3" key="1">
    <citation type="journal article" date="2012" name="Science">
        <title>The Paleozoic origin of enzymatic lignin decomposition reconstructed from 31 fungal genomes.</title>
        <authorList>
            <person name="Floudas D."/>
            <person name="Binder M."/>
            <person name="Riley R."/>
            <person name="Barry K."/>
            <person name="Blanchette R.A."/>
            <person name="Henrissat B."/>
            <person name="Martinez A.T."/>
            <person name="Otillar R."/>
            <person name="Spatafora J.W."/>
            <person name="Yadav J.S."/>
            <person name="Aerts A."/>
            <person name="Benoit I."/>
            <person name="Boyd A."/>
            <person name="Carlson A."/>
            <person name="Copeland A."/>
            <person name="Coutinho P.M."/>
            <person name="de Vries R.P."/>
            <person name="Ferreira P."/>
            <person name="Findley K."/>
            <person name="Foster B."/>
            <person name="Gaskell J."/>
            <person name="Glotzer D."/>
            <person name="Gorecki P."/>
            <person name="Heitman J."/>
            <person name="Hesse C."/>
            <person name="Hori C."/>
            <person name="Igarashi K."/>
            <person name="Jurgens J.A."/>
            <person name="Kallen N."/>
            <person name="Kersten P."/>
            <person name="Kohler A."/>
            <person name="Kuees U."/>
            <person name="Kumar T.K.A."/>
            <person name="Kuo A."/>
            <person name="LaButti K."/>
            <person name="Larrondo L.F."/>
            <person name="Lindquist E."/>
            <person name="Ling A."/>
            <person name="Lombard V."/>
            <person name="Lucas S."/>
            <person name="Lundell T."/>
            <person name="Martin R."/>
            <person name="McLaughlin D.J."/>
            <person name="Morgenstern I."/>
            <person name="Morin E."/>
            <person name="Murat C."/>
            <person name="Nagy L.G."/>
            <person name="Nolan M."/>
            <person name="Ohm R.A."/>
            <person name="Patyshakuliyeva A."/>
            <person name="Rokas A."/>
            <person name="Ruiz-Duenas F.J."/>
            <person name="Sabat G."/>
            <person name="Salamov A."/>
            <person name="Samejima M."/>
            <person name="Schmutz J."/>
            <person name="Slot J.C."/>
            <person name="St John F."/>
            <person name="Stenlid J."/>
            <person name="Sun H."/>
            <person name="Sun S."/>
            <person name="Syed K."/>
            <person name="Tsang A."/>
            <person name="Wiebenga A."/>
            <person name="Young D."/>
            <person name="Pisabarro A."/>
            <person name="Eastwood D.C."/>
            <person name="Martin F."/>
            <person name="Cullen D."/>
            <person name="Grigoriev I.V."/>
            <person name="Hibbett D.S."/>
        </authorList>
    </citation>
    <scope>NUCLEOTIDE SEQUENCE [LARGE SCALE GENOMIC DNA]</scope>
    <source>
        <strain evidence="2 3">ATCC 11539</strain>
    </source>
</reference>
<dbReference type="AlphaFoldDB" id="S7Q3H7"/>
<dbReference type="InterPro" id="IPR000182">
    <property type="entry name" value="GNAT_dom"/>
</dbReference>
<gene>
    <name evidence="2" type="ORF">GLOTRDRAFT_43841</name>
</gene>
<dbReference type="KEGG" id="gtr:GLOTRDRAFT_43841"/>
<dbReference type="GeneID" id="19306225"/>
<evidence type="ECO:0000313" key="2">
    <source>
        <dbReference type="EMBL" id="EPQ54107.1"/>
    </source>
</evidence>
<dbReference type="eggNOG" id="ENOG502S4YT">
    <property type="taxonomic scope" value="Eukaryota"/>
</dbReference>
<dbReference type="OrthoDB" id="41238at2759"/>
<dbReference type="Proteomes" id="UP000030669">
    <property type="component" value="Unassembled WGS sequence"/>
</dbReference>
<dbReference type="Gene3D" id="3.40.630.30">
    <property type="match status" value="1"/>
</dbReference>
<dbReference type="RefSeq" id="XP_007867191.1">
    <property type="nucleotide sequence ID" value="XM_007869000.1"/>
</dbReference>
<dbReference type="PANTHER" id="PTHR43441">
    <property type="entry name" value="RIBOSOMAL-PROTEIN-SERINE ACETYLTRANSFERASE"/>
    <property type="match status" value="1"/>
</dbReference>
<dbReference type="HOGENOM" id="CLU_078023_0_0_1"/>
<dbReference type="OMA" id="MEPGWIM"/>
<dbReference type="SUPFAM" id="SSF55729">
    <property type="entry name" value="Acyl-CoA N-acyltransferases (Nat)"/>
    <property type="match status" value="1"/>
</dbReference>
<feature type="domain" description="N-acetyltransferase" evidence="1">
    <location>
        <begin position="43"/>
        <end position="210"/>
    </location>
</feature>
<dbReference type="CDD" id="cd04301">
    <property type="entry name" value="NAT_SF"/>
    <property type="match status" value="1"/>
</dbReference>